<dbReference type="Pfam" id="PF14821">
    <property type="entry name" value="Thr_synth_N"/>
    <property type="match status" value="1"/>
</dbReference>
<dbReference type="InterPro" id="IPR051166">
    <property type="entry name" value="Threonine_Synthase"/>
</dbReference>
<comment type="cofactor">
    <cofactor evidence="1">
        <name>pyridoxal 5'-phosphate</name>
        <dbReference type="ChEBI" id="CHEBI:597326"/>
    </cofactor>
</comment>
<dbReference type="AlphaFoldDB" id="A0A6A1QB22"/>
<dbReference type="Proteomes" id="UP000437017">
    <property type="component" value="Unassembled WGS sequence"/>
</dbReference>
<keyword evidence="4" id="KW-0456">Lyase</keyword>
<dbReference type="GO" id="GO:0016829">
    <property type="term" value="F:lyase activity"/>
    <property type="evidence" value="ECO:0007669"/>
    <property type="project" value="UniProtKB-KW"/>
</dbReference>
<dbReference type="InterPro" id="IPR029144">
    <property type="entry name" value="Thr_synth_N"/>
</dbReference>
<comment type="caution">
    <text evidence="6">The sequence shown here is derived from an EMBL/GenBank/DDBJ whole genome shotgun (WGS) entry which is preliminary data.</text>
</comment>
<gene>
    <name evidence="6" type="ORF">E2I00_016679</name>
</gene>
<evidence type="ECO:0000256" key="2">
    <source>
        <dbReference type="ARBA" id="ARBA00005517"/>
    </source>
</evidence>
<dbReference type="Gene3D" id="3.90.1380.10">
    <property type="entry name" value="Threonine synthase, N-terminal domain"/>
    <property type="match status" value="1"/>
</dbReference>
<evidence type="ECO:0000313" key="7">
    <source>
        <dbReference type="Proteomes" id="UP000437017"/>
    </source>
</evidence>
<reference evidence="6 7" key="1">
    <citation type="journal article" date="2019" name="PLoS ONE">
        <title>Genomic analyses reveal an absence of contemporary introgressive admixture between fin whales and blue whales, despite known hybrids.</title>
        <authorList>
            <person name="Westbury M.V."/>
            <person name="Petersen B."/>
            <person name="Lorenzen E.D."/>
        </authorList>
    </citation>
    <scope>NUCLEOTIDE SEQUENCE [LARGE SCALE GENOMIC DNA]</scope>
    <source>
        <strain evidence="6">FinWhale-01</strain>
    </source>
</reference>
<evidence type="ECO:0000313" key="6">
    <source>
        <dbReference type="EMBL" id="KAB0404897.1"/>
    </source>
</evidence>
<dbReference type="OrthoDB" id="5203861at2759"/>
<proteinExistence type="inferred from homology"/>
<keyword evidence="7" id="KW-1185">Reference proteome</keyword>
<dbReference type="SUPFAM" id="SSF53686">
    <property type="entry name" value="Tryptophan synthase beta subunit-like PLP-dependent enzymes"/>
    <property type="match status" value="2"/>
</dbReference>
<dbReference type="Gene3D" id="3.40.50.1100">
    <property type="match status" value="3"/>
</dbReference>
<evidence type="ECO:0000256" key="3">
    <source>
        <dbReference type="ARBA" id="ARBA00022898"/>
    </source>
</evidence>
<dbReference type="InterPro" id="IPR036052">
    <property type="entry name" value="TrpB-like_PALP_sf"/>
</dbReference>
<dbReference type="PANTHER" id="PTHR42690:SF1">
    <property type="entry name" value="THREONINE SYNTHASE-LIKE 2"/>
    <property type="match status" value="1"/>
</dbReference>
<evidence type="ECO:0000259" key="5">
    <source>
        <dbReference type="Pfam" id="PF14821"/>
    </source>
</evidence>
<dbReference type="EMBL" id="SGJD01000517">
    <property type="protein sequence ID" value="KAB0404897.1"/>
    <property type="molecule type" value="Genomic_DNA"/>
</dbReference>
<feature type="domain" description="Threonine synthase N-terminal" evidence="5">
    <location>
        <begin position="3"/>
        <end position="81"/>
    </location>
</feature>
<dbReference type="FunFam" id="3.90.1380.10:FF:000003">
    <property type="entry name" value="THR4p Threonine synthase"/>
    <property type="match status" value="1"/>
</dbReference>
<dbReference type="GO" id="GO:0030170">
    <property type="term" value="F:pyridoxal phosphate binding"/>
    <property type="evidence" value="ECO:0007669"/>
    <property type="project" value="TreeGrafter"/>
</dbReference>
<organism evidence="6 7">
    <name type="scientific">Balaenoptera physalus</name>
    <name type="common">Fin whale</name>
    <name type="synonym">Balaena physalus</name>
    <dbReference type="NCBI Taxonomy" id="9770"/>
    <lineage>
        <taxon>Eukaryota</taxon>
        <taxon>Metazoa</taxon>
        <taxon>Chordata</taxon>
        <taxon>Craniata</taxon>
        <taxon>Vertebrata</taxon>
        <taxon>Euteleostomi</taxon>
        <taxon>Mammalia</taxon>
        <taxon>Eutheria</taxon>
        <taxon>Laurasiatheria</taxon>
        <taxon>Artiodactyla</taxon>
        <taxon>Whippomorpha</taxon>
        <taxon>Cetacea</taxon>
        <taxon>Mysticeti</taxon>
        <taxon>Balaenopteridae</taxon>
        <taxon>Balaenoptera</taxon>
    </lineage>
</organism>
<protein>
    <recommendedName>
        <fullName evidence="5">Threonine synthase N-terminal domain-containing protein</fullName>
    </recommendedName>
</protein>
<evidence type="ECO:0000256" key="4">
    <source>
        <dbReference type="ARBA" id="ARBA00023239"/>
    </source>
</evidence>
<dbReference type="PANTHER" id="PTHR42690">
    <property type="entry name" value="THREONINE SYNTHASE FAMILY MEMBER"/>
    <property type="match status" value="1"/>
</dbReference>
<dbReference type="FunFam" id="3.40.50.1100:FF:000036">
    <property type="entry name" value="Threonine synthase like 2"/>
    <property type="match status" value="1"/>
</dbReference>
<accession>A0A6A1QB22</accession>
<dbReference type="GO" id="GO:0046360">
    <property type="term" value="P:2-oxobutyrate biosynthetic process"/>
    <property type="evidence" value="ECO:0007669"/>
    <property type="project" value="TreeGrafter"/>
</dbReference>
<evidence type="ECO:0000256" key="1">
    <source>
        <dbReference type="ARBA" id="ARBA00001933"/>
    </source>
</evidence>
<feature type="non-terminal residue" evidence="6">
    <location>
        <position position="269"/>
    </location>
</feature>
<name>A0A6A1QB22_BALPH</name>
<dbReference type="GO" id="GO:0009071">
    <property type="term" value="P:serine family amino acid catabolic process"/>
    <property type="evidence" value="ECO:0007669"/>
    <property type="project" value="TreeGrafter"/>
</dbReference>
<keyword evidence="3" id="KW-0663">Pyridoxal phosphate</keyword>
<dbReference type="InterPro" id="IPR037158">
    <property type="entry name" value="Thr_synth_N_sf"/>
</dbReference>
<comment type="similarity">
    <text evidence="2">Belongs to the threonine synthase family.</text>
</comment>
<sequence>MWYVSTRGMAPRVDFEGALFSGYAPDGGLYMPEELPQLDRETLRQWSVVSYPSLVKELCSLFIGPELIPRDDLNDLIDRAFSRFRHKEVVHLSRLRNGLNVLELWHGVTYAFKDLSLCCAARFLQYFLEKRKKHITVVVGTSGDTGSAAIESVQGAENVDLIVLLPKGRCTKIQELQMTTVLRENVHVFGVEGNSDELDEPIKAVPDSHPSDPETCQLSEAVTSQSVSDEAITQTMGRCWEENRYLLCPHSAVAVSYHYQQADRRQPRY</sequence>